<reference evidence="3" key="3">
    <citation type="submission" date="2025-09" db="UniProtKB">
        <authorList>
            <consortium name="Ensembl"/>
        </authorList>
    </citation>
    <scope>IDENTIFICATION</scope>
    <source>
        <strain evidence="3">Thoroughbred</strain>
    </source>
</reference>
<dbReference type="PaxDb" id="9796-ENSECAP00000021210"/>
<comment type="similarity">
    <text evidence="1">Belongs to the phosphatidylethanolamine-binding protein family.</text>
</comment>
<evidence type="ECO:0000256" key="1">
    <source>
        <dbReference type="ARBA" id="ARBA00007091"/>
    </source>
</evidence>
<dbReference type="Proteomes" id="UP000002281">
    <property type="component" value="Chromosome 2"/>
</dbReference>
<dbReference type="Ensembl" id="ENSECAT00000025495.4">
    <property type="protein sequence ID" value="ENSECAP00000021210.4"/>
    <property type="gene ID" value="ENSECAG00000023802.4"/>
</dbReference>
<evidence type="ECO:0000313" key="4">
    <source>
        <dbReference type="Proteomes" id="UP000002281"/>
    </source>
</evidence>
<dbReference type="InterPro" id="IPR036610">
    <property type="entry name" value="PEBP-like_sf"/>
</dbReference>
<dbReference type="AlphaFoldDB" id="F6YNT8"/>
<gene>
    <name evidence="3 5" type="primary">PEBP4</name>
</gene>
<dbReference type="SUPFAM" id="SSF49777">
    <property type="entry name" value="PEBP-like"/>
    <property type="match status" value="1"/>
</dbReference>
<dbReference type="PROSITE" id="PS01220">
    <property type="entry name" value="PBP"/>
    <property type="match status" value="1"/>
</dbReference>
<dbReference type="HOGENOM" id="CLU_089676_0_0_1"/>
<dbReference type="Bgee" id="ENSECAG00000023802">
    <property type="expression patterns" value="Expressed in triceps brachii and 19 other cell types or tissues"/>
</dbReference>
<feature type="compositionally biased region" description="Polar residues" evidence="2">
    <location>
        <begin position="294"/>
        <end position="312"/>
    </location>
</feature>
<proteinExistence type="inferred from homology"/>
<feature type="region of interest" description="Disordered" evidence="2">
    <location>
        <begin position="294"/>
        <end position="320"/>
    </location>
</feature>
<keyword evidence="4" id="KW-1185">Reference proteome</keyword>
<name>F6YNT8_HORSE</name>
<dbReference type="InterPro" id="IPR001858">
    <property type="entry name" value="Phosphatidylethanolamine-bd_CS"/>
</dbReference>
<dbReference type="Pfam" id="PF01161">
    <property type="entry name" value="PBP"/>
    <property type="match status" value="1"/>
</dbReference>
<dbReference type="InterPro" id="IPR008914">
    <property type="entry name" value="PEBP"/>
</dbReference>
<dbReference type="PANTHER" id="PTHR11362">
    <property type="entry name" value="PHOSPHATIDYLETHANOLAMINE-BINDING PROTEIN"/>
    <property type="match status" value="1"/>
</dbReference>
<organism evidence="3 4">
    <name type="scientific">Equus caballus</name>
    <name type="common">Horse</name>
    <dbReference type="NCBI Taxonomy" id="9796"/>
    <lineage>
        <taxon>Eukaryota</taxon>
        <taxon>Metazoa</taxon>
        <taxon>Chordata</taxon>
        <taxon>Craniata</taxon>
        <taxon>Vertebrata</taxon>
        <taxon>Euteleostomi</taxon>
        <taxon>Mammalia</taxon>
        <taxon>Eutheria</taxon>
        <taxon>Laurasiatheria</taxon>
        <taxon>Perissodactyla</taxon>
        <taxon>Equidae</taxon>
        <taxon>Equus</taxon>
    </lineage>
</organism>
<reference evidence="3" key="2">
    <citation type="submission" date="2025-08" db="UniProtKB">
        <authorList>
            <consortium name="Ensembl"/>
        </authorList>
    </citation>
    <scope>IDENTIFICATION</scope>
    <source>
        <strain evidence="3">Thoroughbred</strain>
    </source>
</reference>
<sequence>MWLFQPQQETQLLPGTILELSPTASSTTNCCLLSCAPGASPNTLILSTRTDPDYLKGPNCGASWKELAPHPLQPRNSPRFLTSLKPPPNSSHTALVPMGWTMRLAVAALFLGVTMVATEDEDENDPCVYEALPDNDAVLCKGLEVFYPELGNVGCMFVPVCNNYRQKITHWPEPIVKFPWAMEGATYILVMVDPDAPSRSSPSAQFWRHWLVTDIKGIDLKKGKIQGQELTAYQPPSPPAQSGFHRYQFFIYLQEEKTISLLPKENKTRGSWKMDRFLNRFHLNEPEASTQFMTQNYQDSPILQAPDQGSSEPKNKTKPR</sequence>
<evidence type="ECO:0000256" key="2">
    <source>
        <dbReference type="SAM" id="MobiDB-lite"/>
    </source>
</evidence>
<evidence type="ECO:0000313" key="3">
    <source>
        <dbReference type="Ensembl" id="ENSECAP00000021210.4"/>
    </source>
</evidence>
<accession>F6YNT8</accession>
<dbReference type="InParanoid" id="F6YNT8"/>
<protein>
    <submittedName>
        <fullName evidence="3">Phosphatidylethanolamine binding protein 4</fullName>
    </submittedName>
</protein>
<evidence type="ECO:0000313" key="5">
    <source>
        <dbReference type="VGNC" id="VGNC:21300"/>
    </source>
</evidence>
<dbReference type="InterPro" id="IPR035810">
    <property type="entry name" value="PEBP_euk"/>
</dbReference>
<dbReference type="VGNC" id="VGNC:21300">
    <property type="gene designation" value="PEBP4"/>
</dbReference>
<dbReference type="STRING" id="9796.ENSECAP00000021210"/>
<dbReference type="PANTHER" id="PTHR11362:SF82">
    <property type="entry name" value="PHOSPHATIDYLETHANOLAMINE-BINDING PROTEIN 4"/>
    <property type="match status" value="1"/>
</dbReference>
<dbReference type="Gene3D" id="3.90.280.10">
    <property type="entry name" value="PEBP-like"/>
    <property type="match status" value="1"/>
</dbReference>
<dbReference type="GeneTree" id="ENSGT00940000162387"/>
<reference evidence="3 4" key="1">
    <citation type="journal article" date="2009" name="Science">
        <title>Genome sequence, comparative analysis, and population genetics of the domestic horse.</title>
        <authorList>
            <consortium name="Broad Institute Genome Sequencing Platform"/>
            <consortium name="Broad Institute Whole Genome Assembly Team"/>
            <person name="Wade C.M."/>
            <person name="Giulotto E."/>
            <person name="Sigurdsson S."/>
            <person name="Zoli M."/>
            <person name="Gnerre S."/>
            <person name="Imsland F."/>
            <person name="Lear T.L."/>
            <person name="Adelson D.L."/>
            <person name="Bailey E."/>
            <person name="Bellone R.R."/>
            <person name="Bloecker H."/>
            <person name="Distl O."/>
            <person name="Edgar R.C."/>
            <person name="Garber M."/>
            <person name="Leeb T."/>
            <person name="Mauceli E."/>
            <person name="MacLeod J.N."/>
            <person name="Penedo M.C.T."/>
            <person name="Raison J.M."/>
            <person name="Sharpe T."/>
            <person name="Vogel J."/>
            <person name="Andersson L."/>
            <person name="Antczak D.F."/>
            <person name="Biagi T."/>
            <person name="Binns M.M."/>
            <person name="Chowdhary B.P."/>
            <person name="Coleman S.J."/>
            <person name="Della Valle G."/>
            <person name="Fryc S."/>
            <person name="Guerin G."/>
            <person name="Hasegawa T."/>
            <person name="Hill E.W."/>
            <person name="Jurka J."/>
            <person name="Kiialainen A."/>
            <person name="Lindgren G."/>
            <person name="Liu J."/>
            <person name="Magnani E."/>
            <person name="Mickelson J.R."/>
            <person name="Murray J."/>
            <person name="Nergadze S.G."/>
            <person name="Onofrio R."/>
            <person name="Pedroni S."/>
            <person name="Piras M.F."/>
            <person name="Raudsepp T."/>
            <person name="Rocchi M."/>
            <person name="Roeed K.H."/>
            <person name="Ryder O.A."/>
            <person name="Searle S."/>
            <person name="Skow L."/>
            <person name="Swinburne J.E."/>
            <person name="Syvaenen A.C."/>
            <person name="Tozaki T."/>
            <person name="Valberg S.J."/>
            <person name="Vaudin M."/>
            <person name="White J.R."/>
            <person name="Zody M.C."/>
            <person name="Lander E.S."/>
            <person name="Lindblad-Toh K."/>
        </authorList>
    </citation>
    <scope>NUCLEOTIDE SEQUENCE [LARGE SCALE GENOMIC DNA]</scope>
    <source>
        <strain evidence="3 4">Thoroughbred</strain>
    </source>
</reference>
<dbReference type="CDD" id="cd00866">
    <property type="entry name" value="PEBP_euk"/>
    <property type="match status" value="1"/>
</dbReference>